<protein>
    <recommendedName>
        <fullName evidence="7">Synaptonemal complex protein 2</fullName>
    </recommendedName>
</protein>
<feature type="region of interest" description="Disordered" evidence="2">
    <location>
        <begin position="1618"/>
        <end position="1639"/>
    </location>
</feature>
<feature type="region of interest" description="Disordered" evidence="2">
    <location>
        <begin position="1019"/>
        <end position="1109"/>
    </location>
</feature>
<evidence type="ECO:0000256" key="2">
    <source>
        <dbReference type="SAM" id="MobiDB-lite"/>
    </source>
</evidence>
<sequence>MDALSQELHPIRKSIIEISPVDLSSVDCVEKLQSVLSECQQILQNPGNQQEDEGVLSLLKYGLENLIIESLEAFVDQSDAVDESNENLLDVILETINVLCENSSKACEMIVPKMSIQLLEMLTYQVFSFQQKMEILKSLNIILEYSTFIVKEKLLTRPSFMDILKQLFNLILYVGDYEFQVGAIECFFRLIPRKVRNLICQQIITDPRHLATFLLIKDSNFETDCRTFLNNLNSSLGERKRVMSIPCISVQLGSRSLQKPSDQGYNEFWVDFNYGSKRITIFCEQDSLLQCSQTEEDDLWETVSILRTDINSYTFTESNHTVCGIFELTADVTEVFSQMRNIEGNKLIIVADQAYNLPSAVNKTLSQFEKSERKASAVCEPLDIKLSDSNLPKPRKPSNTDPEVVASSQMSVASSVIDGTQRRHKVSVPFLPMSTPARTSLKETLESNEKTPAESELKIQNVKTNITPAKVKPKSSSKDNCMLSPRSPIVNSNLSKKRVKTPVVVLEPDKKAKEKTTKTLYDFGHDANKENLPPKEYDDVIIPDSLPSQSVKCHEKKQNNRKLREVDSGICLIEPDQLDKSVRNKHVKQVPTTANKQSVSRSHLMSVAEATKLCMESDDNISDLSSEIACVEENESLEIIVEENVNKDSLEARNTKSVAQNPKSLLSKQNNFSPIMSNKSYNYKHCEQQEVRSHPKQSFSNESHKRNTQNVENSISDKYPDCLDSNRTKYGKGKSSANSKRNTDQSKNNNINQNSVMSNNSTKNNKSGATLSNLSDYLTKPIYGKEKSNSSFSMSPSRSVTEANVENNSTKYGKGKTYHLDKPLCVTPASVKQPLKYSLNVSKGGKTGPKSLTQVNKSKSENDINLVDADSNQNRRTTRLQSKVTKKDIDLNSEQKKSQEVKIKKAEKETKVQNIKQTESKAQNEKNNSKNKAETSKTVDQSSTRSLRRRKAEDNTSVQQEVSLFRSQGAENIHCESPKKVSRKENRQTHSTQMSSTKKSFFFETRTVVTNSYRSFVERNESKQNDEDPYNFDDAFSDSQNSLPINKSKSEKTNKKNDSCVMKKKNIDKTEREEQSLLQHQRNNAKPYTGFSDDEDDRTKQKFKNKTKTKSFNESMNMDISCIQSCKSLPNLTRSVNASATDLQVSRAPRSAKTNQTYYINSDSNSSLEENLPAKNKDVHKDTTSKQKQKTLLLDKTQNNRDSDQFTIFNRDSWGKKKSAEKTPRFDLNLSKSTLPTPVTCHVSKKDDNNKTGAVETFTAMCTGLILDSKQRDRMKLKSNESKPCSSKSCETLKNDDISSRKSIDGRSEVSWLEKKSSGKRKKFKKTYHKDRSIDKHNQPVNRHRNQKVESSEEQVETSEEEEEVSVSKLILNMKNTCKGKEMPKNGSAITPKIVHAITPKIRDSKFRDSSPTPKIKESETPMIRNTDARTPRSVIQAFRKEMSPQVTRTPLTPGLPSLCIVSEDAATAPNSIKLKKQRNKSQKKQYQESDGDDKIDKEDASQPISMIASQPTITSQSTSSEPHIEPTSTQILSLEELLKMATPKHIQEIIKDDGGDTGDEDDEEDDGYEEQQQDAGCISTDERNTSKAGCISGPSSRARPTKSTLKRKYPEVSYLLEEEEEEQNTSSETHNNSQTDLNCSSFIPRKLFKTNKCTPEDRVPTNQKTVCETRNKKQKQINNYPISISTDGTDKSQELDVEDDDELSVKTGVTAVVRTFGVDIQNQLQAKRRQLESIAKSTLKSSQKMSSKIWSKQQTKRNKVLESYQQKMLQELTILEKEIDKLKNEEDKTMNFFSQQMKLLKTYRDSQEKRVRNLSRNQENLEEELNNVDNEGCEQQEHYKIVLKKDMTALQQRLLKETQQHQLNNMRKCLQTLFL</sequence>
<dbReference type="InterPro" id="IPR024835">
    <property type="entry name" value="SYCP2-like"/>
</dbReference>
<feature type="compositionally biased region" description="Basic and acidic residues" evidence="2">
    <location>
        <begin position="1048"/>
        <end position="1058"/>
    </location>
</feature>
<feature type="compositionally biased region" description="Acidic residues" evidence="2">
    <location>
        <begin position="1556"/>
        <end position="1573"/>
    </location>
</feature>
<gene>
    <name evidence="5" type="ORF">SNE40_011890</name>
</gene>
<feature type="compositionally biased region" description="Basic and acidic residues" evidence="2">
    <location>
        <begin position="1546"/>
        <end position="1555"/>
    </location>
</feature>
<feature type="compositionally biased region" description="Polar residues" evidence="2">
    <location>
        <begin position="1076"/>
        <end position="1086"/>
    </location>
</feature>
<feature type="region of interest" description="Disordered" evidence="2">
    <location>
        <begin position="652"/>
        <end position="772"/>
    </location>
</feature>
<dbReference type="SUPFAM" id="SSF48371">
    <property type="entry name" value="ARM repeat"/>
    <property type="match status" value="1"/>
</dbReference>
<feature type="compositionally biased region" description="Polar residues" evidence="2">
    <location>
        <begin position="870"/>
        <end position="883"/>
    </location>
</feature>
<dbReference type="Pfam" id="PF04803">
    <property type="entry name" value="Cor1"/>
    <property type="match status" value="1"/>
</dbReference>
<dbReference type="GO" id="GO:0000800">
    <property type="term" value="C:lateral element"/>
    <property type="evidence" value="ECO:0007669"/>
    <property type="project" value="TreeGrafter"/>
</dbReference>
<organism evidence="5 6">
    <name type="scientific">Patella caerulea</name>
    <name type="common">Rayed Mediterranean limpet</name>
    <dbReference type="NCBI Taxonomy" id="87958"/>
    <lineage>
        <taxon>Eukaryota</taxon>
        <taxon>Metazoa</taxon>
        <taxon>Spiralia</taxon>
        <taxon>Lophotrochozoa</taxon>
        <taxon>Mollusca</taxon>
        <taxon>Gastropoda</taxon>
        <taxon>Patellogastropoda</taxon>
        <taxon>Patelloidea</taxon>
        <taxon>Patellidae</taxon>
        <taxon>Patella</taxon>
    </lineage>
</organism>
<feature type="compositionally biased region" description="Basic and acidic residues" evidence="2">
    <location>
        <begin position="918"/>
        <end position="937"/>
    </location>
</feature>
<dbReference type="Pfam" id="PF18584">
    <property type="entry name" value="SYCP2_SLD"/>
    <property type="match status" value="1"/>
</dbReference>
<comment type="caution">
    <text evidence="5">The sequence shown here is derived from an EMBL/GenBank/DDBJ whole genome shotgun (WGS) entry which is preliminary data.</text>
</comment>
<name>A0AAN8PK80_PATCE</name>
<feature type="compositionally biased region" description="Basic and acidic residues" evidence="2">
    <location>
        <begin position="1175"/>
        <end position="1185"/>
    </location>
</feature>
<feature type="compositionally biased region" description="Low complexity" evidence="2">
    <location>
        <begin position="789"/>
        <end position="799"/>
    </location>
</feature>
<reference evidence="5 6" key="1">
    <citation type="submission" date="2024-01" db="EMBL/GenBank/DDBJ databases">
        <title>The genome of the rayed Mediterranean limpet Patella caerulea (Linnaeus, 1758).</title>
        <authorList>
            <person name="Anh-Thu Weber A."/>
            <person name="Halstead-Nussloch G."/>
        </authorList>
    </citation>
    <scope>NUCLEOTIDE SEQUENCE [LARGE SCALE GENOMIC DNA]</scope>
    <source>
        <strain evidence="5">AATW-2023a</strain>
        <tissue evidence="5">Whole specimen</tissue>
    </source>
</reference>
<feature type="compositionally biased region" description="Basic and acidic residues" evidence="2">
    <location>
        <begin position="1401"/>
        <end position="1420"/>
    </location>
</feature>
<keyword evidence="1" id="KW-0175">Coiled coil</keyword>
<evidence type="ECO:0000313" key="6">
    <source>
        <dbReference type="Proteomes" id="UP001347796"/>
    </source>
</evidence>
<feature type="domain" description="XLR/SYCP3/FAM9" evidence="3">
    <location>
        <begin position="1724"/>
        <end position="1853"/>
    </location>
</feature>
<feature type="compositionally biased region" description="Basic residues" evidence="2">
    <location>
        <begin position="1474"/>
        <end position="1484"/>
    </location>
</feature>
<feature type="region of interest" description="Disordered" evidence="2">
    <location>
        <begin position="1141"/>
        <end position="1197"/>
    </location>
</feature>
<evidence type="ECO:0000259" key="3">
    <source>
        <dbReference type="Pfam" id="PF04803"/>
    </source>
</evidence>
<dbReference type="InterPro" id="IPR040560">
    <property type="entry name" value="SYCP2_SLD"/>
</dbReference>
<evidence type="ECO:0000256" key="1">
    <source>
        <dbReference type="SAM" id="Coils"/>
    </source>
</evidence>
<dbReference type="Proteomes" id="UP001347796">
    <property type="component" value="Unassembled WGS sequence"/>
</dbReference>
<feature type="region of interest" description="Disordered" evidence="2">
    <location>
        <begin position="386"/>
        <end position="406"/>
    </location>
</feature>
<dbReference type="EMBL" id="JAZGQO010000008">
    <property type="protein sequence ID" value="KAK6179562.1"/>
    <property type="molecule type" value="Genomic_DNA"/>
</dbReference>
<feature type="compositionally biased region" description="Basic and acidic residues" evidence="2">
    <location>
        <begin position="1304"/>
        <end position="1317"/>
    </location>
</feature>
<feature type="compositionally biased region" description="Basic and acidic residues" evidence="2">
    <location>
        <begin position="684"/>
        <end position="693"/>
    </location>
</feature>
<feature type="compositionally biased region" description="Basic and acidic residues" evidence="2">
    <location>
        <begin position="1272"/>
        <end position="1281"/>
    </location>
</feature>
<feature type="domain" description="Synaptonemal complex protein 2 Spt16M-like" evidence="4">
    <location>
        <begin position="242"/>
        <end position="365"/>
    </location>
</feature>
<evidence type="ECO:0000313" key="5">
    <source>
        <dbReference type="EMBL" id="KAK6179562.1"/>
    </source>
</evidence>
<feature type="compositionally biased region" description="Polar residues" evidence="2">
    <location>
        <begin position="989"/>
        <end position="998"/>
    </location>
</feature>
<dbReference type="GO" id="GO:0000779">
    <property type="term" value="C:condensed chromosome, centromeric region"/>
    <property type="evidence" value="ECO:0007669"/>
    <property type="project" value="TreeGrafter"/>
</dbReference>
<feature type="compositionally biased region" description="Basic and acidic residues" evidence="2">
    <location>
        <begin position="885"/>
        <end position="911"/>
    </location>
</feature>
<feature type="coiled-coil region" evidence="1">
    <location>
        <begin position="1766"/>
        <end position="1832"/>
    </location>
</feature>
<feature type="region of interest" description="Disordered" evidence="2">
    <location>
        <begin position="1467"/>
        <end position="1606"/>
    </location>
</feature>
<dbReference type="GO" id="GO:0007140">
    <property type="term" value="P:male meiotic nuclear division"/>
    <property type="evidence" value="ECO:0007669"/>
    <property type="project" value="TreeGrafter"/>
</dbReference>
<accession>A0AAN8PK80</accession>
<feature type="compositionally biased region" description="Polar residues" evidence="2">
    <location>
        <begin position="800"/>
        <end position="811"/>
    </location>
</feature>
<evidence type="ECO:0000259" key="4">
    <source>
        <dbReference type="Pfam" id="PF18584"/>
    </source>
</evidence>
<evidence type="ECO:0008006" key="7">
    <source>
        <dbReference type="Google" id="ProtNLM"/>
    </source>
</evidence>
<dbReference type="InterPro" id="IPR016024">
    <property type="entry name" value="ARM-type_fold"/>
</dbReference>
<feature type="compositionally biased region" description="Low complexity" evidence="2">
    <location>
        <begin position="1161"/>
        <end position="1171"/>
    </location>
</feature>
<feature type="compositionally biased region" description="Low complexity" evidence="2">
    <location>
        <begin position="1510"/>
        <end position="1521"/>
    </location>
</feature>
<feature type="compositionally biased region" description="Polar residues" evidence="2">
    <location>
        <begin position="655"/>
        <end position="681"/>
    </location>
</feature>
<feature type="compositionally biased region" description="Acidic residues" evidence="2">
    <location>
        <begin position="1352"/>
        <end position="1365"/>
    </location>
</feature>
<feature type="compositionally biased region" description="Low complexity" evidence="2">
    <location>
        <begin position="746"/>
        <end position="761"/>
    </location>
</feature>
<keyword evidence="6" id="KW-1185">Reference proteome</keyword>
<feature type="region of interest" description="Disordered" evidence="2">
    <location>
        <begin position="1304"/>
        <end position="1431"/>
    </location>
</feature>
<dbReference type="PANTHER" id="PTHR15607:SF18">
    <property type="entry name" value="SYNAPTONEMAL COMPLEX PROTEIN 2-LIKE ISOFORM X1"/>
    <property type="match status" value="1"/>
</dbReference>
<dbReference type="PANTHER" id="PTHR15607">
    <property type="entry name" value="SYNAPTONEMAL COMPLEX PROTEIN-RELATED"/>
    <property type="match status" value="1"/>
</dbReference>
<dbReference type="InterPro" id="IPR006888">
    <property type="entry name" value="XLR/SYCP3/FAM9_dom"/>
</dbReference>
<feature type="region of interest" description="Disordered" evidence="2">
    <location>
        <begin position="469"/>
        <end position="489"/>
    </location>
</feature>
<feature type="region of interest" description="Disordered" evidence="2">
    <location>
        <begin position="1272"/>
        <end position="1292"/>
    </location>
</feature>
<feature type="region of interest" description="Disordered" evidence="2">
    <location>
        <begin position="784"/>
        <end position="819"/>
    </location>
</feature>
<feature type="compositionally biased region" description="Basic residues" evidence="2">
    <location>
        <begin position="1318"/>
        <end position="1329"/>
    </location>
</feature>
<proteinExistence type="predicted"/>
<feature type="compositionally biased region" description="Basic and acidic residues" evidence="2">
    <location>
        <begin position="718"/>
        <end position="727"/>
    </location>
</feature>
<dbReference type="GO" id="GO:0007143">
    <property type="term" value="P:female meiotic nuclear division"/>
    <property type="evidence" value="ECO:0007669"/>
    <property type="project" value="TreeGrafter"/>
</dbReference>
<feature type="compositionally biased region" description="Basic and acidic residues" evidence="2">
    <location>
        <begin position="973"/>
        <end position="988"/>
    </location>
</feature>
<feature type="region of interest" description="Disordered" evidence="2">
    <location>
        <begin position="840"/>
        <end position="998"/>
    </location>
</feature>
<feature type="compositionally biased region" description="Basic and acidic residues" evidence="2">
    <location>
        <begin position="1065"/>
        <end position="1075"/>
    </location>
</feature>
<feature type="compositionally biased region" description="Polar residues" evidence="2">
    <location>
        <begin position="955"/>
        <end position="970"/>
    </location>
</feature>
<feature type="compositionally biased region" description="Polar residues" evidence="2">
    <location>
        <begin position="762"/>
        <end position="772"/>
    </location>
</feature>
<feature type="compositionally biased region" description="Low complexity" evidence="2">
    <location>
        <begin position="1625"/>
        <end position="1636"/>
    </location>
</feature>